<evidence type="ECO:0000256" key="1">
    <source>
        <dbReference type="SAM" id="SignalP"/>
    </source>
</evidence>
<evidence type="ECO:0000313" key="2">
    <source>
        <dbReference type="EMBL" id="PRZ23930.1"/>
    </source>
</evidence>
<keyword evidence="5" id="KW-1185">Reference proteome</keyword>
<dbReference type="EMBL" id="PVUB01000004">
    <property type="protein sequence ID" value="PRZ23930.1"/>
    <property type="molecule type" value="Genomic_DNA"/>
</dbReference>
<protein>
    <submittedName>
        <fullName evidence="3">Uncharacterized protein</fullName>
    </submittedName>
</protein>
<accession>A0A1M5LC86</accession>
<proteinExistence type="predicted"/>
<feature type="signal peptide" evidence="1">
    <location>
        <begin position="1"/>
        <end position="23"/>
    </location>
</feature>
<feature type="chain" id="PRO_5012070297" evidence="1">
    <location>
        <begin position="24"/>
        <end position="183"/>
    </location>
</feature>
<dbReference type="STRING" id="280093.SAMN05443373_10339"/>
<reference evidence="2 5" key="3">
    <citation type="submission" date="2018-03" db="EMBL/GenBank/DDBJ databases">
        <title>Genomic Encyclopedia of Archaeal and Bacterial Type Strains, Phase II (KMG-II): from individual species to whole genera.</title>
        <authorList>
            <person name="Goeker M."/>
        </authorList>
    </citation>
    <scope>NUCLEOTIDE SEQUENCE [LARGE SCALE GENOMIC DNA]</scope>
    <source>
        <strain evidence="2 5">DSM 17797</strain>
    </source>
</reference>
<dbReference type="PROSITE" id="PS51257">
    <property type="entry name" value="PROKAR_LIPOPROTEIN"/>
    <property type="match status" value="1"/>
</dbReference>
<organism evidence="3 4">
    <name type="scientific">Flavobacterium granuli</name>
    <dbReference type="NCBI Taxonomy" id="280093"/>
    <lineage>
        <taxon>Bacteria</taxon>
        <taxon>Pseudomonadati</taxon>
        <taxon>Bacteroidota</taxon>
        <taxon>Flavobacteriia</taxon>
        <taxon>Flavobacteriales</taxon>
        <taxon>Flavobacteriaceae</taxon>
        <taxon>Flavobacterium</taxon>
    </lineage>
</organism>
<gene>
    <name evidence="2" type="ORF">BC624_10439</name>
    <name evidence="3" type="ORF">SAMN05443373_10339</name>
</gene>
<evidence type="ECO:0000313" key="5">
    <source>
        <dbReference type="Proteomes" id="UP000237771"/>
    </source>
</evidence>
<dbReference type="OrthoDB" id="1448832at2"/>
<reference evidence="4" key="2">
    <citation type="submission" date="2016-11" db="EMBL/GenBank/DDBJ databases">
        <authorList>
            <person name="Varghese N."/>
            <person name="Submissions S."/>
        </authorList>
    </citation>
    <scope>NUCLEOTIDE SEQUENCE [LARGE SCALE GENOMIC DNA]</scope>
    <source>
        <strain evidence="4">DSM 19729</strain>
    </source>
</reference>
<evidence type="ECO:0000313" key="4">
    <source>
        <dbReference type="Proteomes" id="UP000184384"/>
    </source>
</evidence>
<reference evidence="3" key="1">
    <citation type="submission" date="2016-11" db="EMBL/GenBank/DDBJ databases">
        <authorList>
            <person name="Jaros S."/>
            <person name="Januszkiewicz K."/>
            <person name="Wedrychowicz H."/>
        </authorList>
    </citation>
    <scope>NUCLEOTIDE SEQUENCE [LARGE SCALE GENOMIC DNA]</scope>
    <source>
        <strain evidence="3">DSM 19729</strain>
    </source>
</reference>
<name>A0A1M5LC86_9FLAO</name>
<dbReference type="RefSeq" id="WP_072941201.1">
    <property type="nucleotide sequence ID" value="NZ_FQWO01000003.1"/>
</dbReference>
<sequence>MKLYRLHKILLTLLLAIFFSSCSSDLDFNQVNNLKIEPVVVANLSYFDLPANAFVENGIESDVAFQALDFDLFRDKYFRSYLQRADFSFEMTNTINRAFRLNIILFNQNDQPLYTIPFSVPAYAGNAVVVSKTDIFEGVKLDLLKSSKKMGFLIVMASGPVLNENSVGSLKMRSSATVYLTIE</sequence>
<dbReference type="Proteomes" id="UP000237771">
    <property type="component" value="Unassembled WGS sequence"/>
</dbReference>
<dbReference type="Proteomes" id="UP000184384">
    <property type="component" value="Unassembled WGS sequence"/>
</dbReference>
<evidence type="ECO:0000313" key="3">
    <source>
        <dbReference type="EMBL" id="SHG62586.1"/>
    </source>
</evidence>
<dbReference type="AlphaFoldDB" id="A0A1M5LC86"/>
<keyword evidence="1" id="KW-0732">Signal</keyword>
<dbReference type="EMBL" id="FQWO01000003">
    <property type="protein sequence ID" value="SHG62586.1"/>
    <property type="molecule type" value="Genomic_DNA"/>
</dbReference>